<feature type="compositionally biased region" description="Polar residues" evidence="3">
    <location>
        <begin position="422"/>
        <end position="434"/>
    </location>
</feature>
<dbReference type="RefSeq" id="XP_018287941.1">
    <property type="nucleotide sequence ID" value="XM_018439462.1"/>
</dbReference>
<dbReference type="PANTHER" id="PTHR48014">
    <property type="entry name" value="SERINE/THREONINE-PROTEIN KINASE FRAY2"/>
    <property type="match status" value="1"/>
</dbReference>
<dbReference type="STRING" id="763407.A0A162ZYR5"/>
<dbReference type="PANTHER" id="PTHR48014:SF21">
    <property type="entry name" value="SERINE_THREONINE-PROTEIN KINASE FRAY2"/>
    <property type="match status" value="1"/>
</dbReference>
<dbReference type="EMBL" id="KV440990">
    <property type="protein sequence ID" value="OAD69901.1"/>
    <property type="molecule type" value="Genomic_DNA"/>
</dbReference>
<feature type="compositionally biased region" description="Polar residues" evidence="3">
    <location>
        <begin position="535"/>
        <end position="544"/>
    </location>
</feature>
<feature type="region of interest" description="Disordered" evidence="3">
    <location>
        <begin position="753"/>
        <end position="802"/>
    </location>
</feature>
<keyword evidence="6" id="KW-1185">Reference proteome</keyword>
<evidence type="ECO:0000256" key="1">
    <source>
        <dbReference type="ARBA" id="ARBA00008874"/>
    </source>
</evidence>
<feature type="region of interest" description="Disordered" evidence="3">
    <location>
        <begin position="631"/>
        <end position="660"/>
    </location>
</feature>
<feature type="domain" description="Protein kinase" evidence="4">
    <location>
        <begin position="105"/>
        <end position="374"/>
    </location>
</feature>
<evidence type="ECO:0000259" key="4">
    <source>
        <dbReference type="PROSITE" id="PS50011"/>
    </source>
</evidence>
<dbReference type="GO" id="GO:0043539">
    <property type="term" value="F:protein serine/threonine kinase activator activity"/>
    <property type="evidence" value="ECO:0007669"/>
    <property type="project" value="InterPro"/>
</dbReference>
<dbReference type="Gene3D" id="3.30.200.20">
    <property type="entry name" value="Phosphorylase Kinase, domain 1"/>
    <property type="match status" value="1"/>
</dbReference>
<feature type="compositionally biased region" description="Polar residues" evidence="3">
    <location>
        <begin position="1"/>
        <end position="22"/>
    </location>
</feature>
<comment type="similarity">
    <text evidence="1">Belongs to the protein kinase superfamily. STE Ser/Thr protein kinase family. STE20 subfamily.</text>
</comment>
<dbReference type="Pfam" id="PF00069">
    <property type="entry name" value="Pkinase"/>
    <property type="match status" value="1"/>
</dbReference>
<dbReference type="FunFam" id="1.10.510.10:FF:000947">
    <property type="entry name" value="serine/threonine-protein kinase OSR1"/>
    <property type="match status" value="1"/>
</dbReference>
<organism evidence="5 6">
    <name type="scientific">Phycomyces blakesleeanus (strain ATCC 8743b / DSM 1359 / FGSC 10004 / NBRC 33097 / NRRL 1555)</name>
    <dbReference type="NCBI Taxonomy" id="763407"/>
    <lineage>
        <taxon>Eukaryota</taxon>
        <taxon>Fungi</taxon>
        <taxon>Fungi incertae sedis</taxon>
        <taxon>Mucoromycota</taxon>
        <taxon>Mucoromycotina</taxon>
        <taxon>Mucoromycetes</taxon>
        <taxon>Mucorales</taxon>
        <taxon>Phycomycetaceae</taxon>
        <taxon>Phycomyces</taxon>
    </lineage>
</organism>
<feature type="region of interest" description="Disordered" evidence="3">
    <location>
        <begin position="416"/>
        <end position="546"/>
    </location>
</feature>
<protein>
    <recommendedName>
        <fullName evidence="4">Protein kinase domain-containing protein</fullName>
    </recommendedName>
</protein>
<evidence type="ECO:0000256" key="3">
    <source>
        <dbReference type="SAM" id="MobiDB-lite"/>
    </source>
</evidence>
<dbReference type="AlphaFoldDB" id="A0A162ZYR5"/>
<keyword evidence="2" id="KW-0067">ATP-binding</keyword>
<accession>A0A162ZYR5</accession>
<dbReference type="PROSITE" id="PS50011">
    <property type="entry name" value="PROTEIN_KINASE_DOM"/>
    <property type="match status" value="1"/>
</dbReference>
<dbReference type="SUPFAM" id="SSF56112">
    <property type="entry name" value="Protein kinase-like (PK-like)"/>
    <property type="match status" value="1"/>
</dbReference>
<feature type="region of interest" description="Disordered" evidence="3">
    <location>
        <begin position="1"/>
        <end position="36"/>
    </location>
</feature>
<dbReference type="InParanoid" id="A0A162ZYR5"/>
<dbReference type="PROSITE" id="PS00107">
    <property type="entry name" value="PROTEIN_KINASE_ATP"/>
    <property type="match status" value="1"/>
</dbReference>
<proteinExistence type="inferred from homology"/>
<dbReference type="SMART" id="SM00220">
    <property type="entry name" value="S_TKc"/>
    <property type="match status" value="1"/>
</dbReference>
<reference evidence="6" key="1">
    <citation type="submission" date="2015-06" db="EMBL/GenBank/DDBJ databases">
        <title>Expansion of signal transduction pathways in fungi by whole-genome duplication.</title>
        <authorList>
            <consortium name="DOE Joint Genome Institute"/>
            <person name="Corrochano L.M."/>
            <person name="Kuo A."/>
            <person name="Marcet-Houben M."/>
            <person name="Polaino S."/>
            <person name="Salamov A."/>
            <person name="Villalobos J.M."/>
            <person name="Alvarez M.I."/>
            <person name="Avalos J."/>
            <person name="Benito E.P."/>
            <person name="Benoit I."/>
            <person name="Burger G."/>
            <person name="Camino L.P."/>
            <person name="Canovas D."/>
            <person name="Cerda-Olmedo E."/>
            <person name="Cheng J.-F."/>
            <person name="Dominguez A."/>
            <person name="Elias M."/>
            <person name="Eslava A.P."/>
            <person name="Glaser F."/>
            <person name="Grimwood J."/>
            <person name="Gutierrez G."/>
            <person name="Heitman J."/>
            <person name="Henrissat B."/>
            <person name="Iturriaga E.A."/>
            <person name="Lang B.F."/>
            <person name="Lavin J.L."/>
            <person name="Lee S."/>
            <person name="Li W."/>
            <person name="Lindquist E."/>
            <person name="Lopez-Garcia S."/>
            <person name="Luque E.M."/>
            <person name="Marcos A.T."/>
            <person name="Martin J."/>
            <person name="McCluskey K."/>
            <person name="Medina H.R."/>
            <person name="Miralles-Duran A."/>
            <person name="Miyazaki A."/>
            <person name="Munoz-Torres E."/>
            <person name="Oguiza J.A."/>
            <person name="Ohm R."/>
            <person name="Olmedo M."/>
            <person name="Orejas M."/>
            <person name="Ortiz-Castellanos L."/>
            <person name="Pisabarro A.G."/>
            <person name="Rodriguez-Romero J."/>
            <person name="Ruiz-Herrera J."/>
            <person name="Ruiz-Vazquez R."/>
            <person name="Sanz C."/>
            <person name="Schackwitz W."/>
            <person name="Schmutz J."/>
            <person name="Shahriari M."/>
            <person name="Shelest E."/>
            <person name="Silva-Franco F."/>
            <person name="Soanes D."/>
            <person name="Syed K."/>
            <person name="Tagua V.G."/>
            <person name="Talbot N.J."/>
            <person name="Thon M."/>
            <person name="De vries R.P."/>
            <person name="Wiebenga A."/>
            <person name="Yadav J.S."/>
            <person name="Braun E.L."/>
            <person name="Baker S."/>
            <person name="Garre V."/>
            <person name="Horwitz B."/>
            <person name="Torres-Martinez S."/>
            <person name="Idnurm A."/>
            <person name="Herrera-Estrella A."/>
            <person name="Gabaldon T."/>
            <person name="Grigoriev I.V."/>
        </authorList>
    </citation>
    <scope>NUCLEOTIDE SEQUENCE [LARGE SCALE GENOMIC DNA]</scope>
    <source>
        <strain evidence="6">NRRL 1555(-)</strain>
    </source>
</reference>
<feature type="region of interest" description="Disordered" evidence="3">
    <location>
        <begin position="571"/>
        <end position="600"/>
    </location>
</feature>
<evidence type="ECO:0000313" key="5">
    <source>
        <dbReference type="EMBL" id="OAD69901.1"/>
    </source>
</evidence>
<feature type="binding site" evidence="2">
    <location>
        <position position="134"/>
    </location>
    <ligand>
        <name>ATP</name>
        <dbReference type="ChEBI" id="CHEBI:30616"/>
    </ligand>
</feature>
<feature type="region of interest" description="Disordered" evidence="3">
    <location>
        <begin position="827"/>
        <end position="850"/>
    </location>
</feature>
<dbReference type="Proteomes" id="UP000077315">
    <property type="component" value="Unassembled WGS sequence"/>
</dbReference>
<name>A0A162ZYR5_PHYB8</name>
<dbReference type="InterPro" id="IPR047173">
    <property type="entry name" value="STRAD_A/B-like"/>
</dbReference>
<dbReference type="VEuPathDB" id="FungiDB:PHYBLDRAFT_188186"/>
<evidence type="ECO:0000256" key="2">
    <source>
        <dbReference type="PROSITE-ProRule" id="PRU10141"/>
    </source>
</evidence>
<dbReference type="OrthoDB" id="248923at2759"/>
<evidence type="ECO:0000313" key="6">
    <source>
        <dbReference type="Proteomes" id="UP000077315"/>
    </source>
</evidence>
<dbReference type="InterPro" id="IPR011009">
    <property type="entry name" value="Kinase-like_dom_sf"/>
</dbReference>
<dbReference type="GO" id="GO:0005524">
    <property type="term" value="F:ATP binding"/>
    <property type="evidence" value="ECO:0007669"/>
    <property type="project" value="UniProtKB-UniRule"/>
</dbReference>
<feature type="region of interest" description="Disordered" evidence="3">
    <location>
        <begin position="62"/>
        <end position="91"/>
    </location>
</feature>
<feature type="compositionally biased region" description="Polar residues" evidence="3">
    <location>
        <begin position="511"/>
        <end position="524"/>
    </location>
</feature>
<feature type="compositionally biased region" description="Polar residues" evidence="3">
    <location>
        <begin position="78"/>
        <end position="91"/>
    </location>
</feature>
<dbReference type="GO" id="GO:0004672">
    <property type="term" value="F:protein kinase activity"/>
    <property type="evidence" value="ECO:0007669"/>
    <property type="project" value="InterPro"/>
</dbReference>
<feature type="compositionally biased region" description="Basic and acidic residues" evidence="3">
    <location>
        <begin position="486"/>
        <end position="495"/>
    </location>
</feature>
<dbReference type="GeneID" id="29000368"/>
<dbReference type="InterPro" id="IPR000719">
    <property type="entry name" value="Prot_kinase_dom"/>
</dbReference>
<dbReference type="Gene3D" id="1.10.510.10">
    <property type="entry name" value="Transferase(Phosphotransferase) domain 1"/>
    <property type="match status" value="1"/>
</dbReference>
<feature type="compositionally biased region" description="Polar residues" evidence="3">
    <location>
        <begin position="472"/>
        <end position="481"/>
    </location>
</feature>
<dbReference type="InterPro" id="IPR017441">
    <property type="entry name" value="Protein_kinase_ATP_BS"/>
</dbReference>
<sequence length="850" mass="93233">MTQKPLNTPQTFAKLSTPTFDQPASPSHRARSSSLMRVVSHHNAPLSNGGRASPTIRRSMSISDGQQRSTFYHHDPSSEISQATSSTPTLAQVSETNWANRIEDFDMKHPIGYGSSAVVYEAVYKPLNKRVAIKILDLDMFERNQIDELRASAQGTSFEETALMALSKHPNVLRVYGSFVSGSKLYIVTPYLSAGSCLDIMKTSFPDGFEETTIATILKQALEGLAYIHKNGHIHRDVKCGNLLMDEQGTVMLADFGVSSSLSENGDKRKTFVGTPCWMAPEVMEQSTSGYDYKADIWSFGITCIELATGHAPFAKYPPLKVLMMTINKDPPTLNRDTTRHKYSKGFKEMIDSCLQKDPTKRPSAEKLLQHPFFKQAKKKDHLIKAVLAHVSPLEQRPHKKMPLKQISFQTTEQWDFDTQSDSEGAQSDKSQLSVDAPPPARKHITFGDVVIRDPVPRASHGPVVESPPYSPQTTISSQTPKKSRFVVDDGREDSSSSAASVPTAVGPTPSLITTPILSSTPSGSDAAYPGTGSDVGSPTTIESPSVGLGIMAHQTPQEGEVRKGRFSVNQTPRSMSEDSNDAPHKSTSPPPQEKSTPQVRFETFPISRESSHSSVLSLSRESLNGKVSRFSVEKEQGKDSASLPHPQIETSVPQPIPPECRKKGRFELTGGQSAPLTPIETSRIDREVCGDSSQSSLIGSPSTSPCNSLLRGQSTLLDAAKADLMKARMEELLRYTETQRVLLHDAIQTLNSTPSHPALPSLPTSYPPSTPTSILVSRSRASSDTRKSANNDPLELSEFQNNKSSSLSHEISSTVEHLQHLLLISNKEKEKLTKENDALRKEIERLRQK</sequence>
<gene>
    <name evidence="5" type="ORF">PHYBLDRAFT_188186</name>
</gene>
<keyword evidence="2" id="KW-0547">Nucleotide-binding</keyword>